<reference evidence="3" key="1">
    <citation type="journal article" date="2020" name="Stud. Mycol.">
        <title>101 Dothideomycetes genomes: a test case for predicting lifestyles and emergence of pathogens.</title>
        <authorList>
            <person name="Haridas S."/>
            <person name="Albert R."/>
            <person name="Binder M."/>
            <person name="Bloem J."/>
            <person name="Labutti K."/>
            <person name="Salamov A."/>
            <person name="Andreopoulos B."/>
            <person name="Baker S."/>
            <person name="Barry K."/>
            <person name="Bills G."/>
            <person name="Bluhm B."/>
            <person name="Cannon C."/>
            <person name="Castanera R."/>
            <person name="Culley D."/>
            <person name="Daum C."/>
            <person name="Ezra D."/>
            <person name="Gonzalez J."/>
            <person name="Henrissat B."/>
            <person name="Kuo A."/>
            <person name="Liang C."/>
            <person name="Lipzen A."/>
            <person name="Lutzoni F."/>
            <person name="Magnuson J."/>
            <person name="Mondo S."/>
            <person name="Nolan M."/>
            <person name="Ohm R."/>
            <person name="Pangilinan J."/>
            <person name="Park H.-J."/>
            <person name="Ramirez L."/>
            <person name="Alfaro M."/>
            <person name="Sun H."/>
            <person name="Tritt A."/>
            <person name="Yoshinaga Y."/>
            <person name="Zwiers L.-H."/>
            <person name="Turgeon B."/>
            <person name="Goodwin S."/>
            <person name="Spatafora J."/>
            <person name="Crous P."/>
            <person name="Grigoriev I."/>
        </authorList>
    </citation>
    <scope>NUCLEOTIDE SEQUENCE</scope>
    <source>
        <strain evidence="3">CBS 627.86</strain>
    </source>
</reference>
<dbReference type="AlphaFoldDB" id="A0A6A5YQ14"/>
<evidence type="ECO:0000313" key="3">
    <source>
        <dbReference type="EMBL" id="KAF2108497.1"/>
    </source>
</evidence>
<gene>
    <name evidence="3" type="ORF">BDV96DRAFT_587291</name>
</gene>
<proteinExistence type="predicted"/>
<keyword evidence="2" id="KW-0732">Signal</keyword>
<evidence type="ECO:0000256" key="1">
    <source>
        <dbReference type="SAM" id="MobiDB-lite"/>
    </source>
</evidence>
<feature type="signal peptide" evidence="2">
    <location>
        <begin position="1"/>
        <end position="18"/>
    </location>
</feature>
<dbReference type="OrthoDB" id="5429002at2759"/>
<protein>
    <submittedName>
        <fullName evidence="3">Uncharacterized protein</fullName>
    </submittedName>
</protein>
<accession>A0A6A5YQ14</accession>
<name>A0A6A5YQ14_9PLEO</name>
<evidence type="ECO:0000313" key="4">
    <source>
        <dbReference type="Proteomes" id="UP000799770"/>
    </source>
</evidence>
<feature type="compositionally biased region" description="Low complexity" evidence="1">
    <location>
        <begin position="118"/>
        <end position="131"/>
    </location>
</feature>
<sequence length="176" mass="16638">MRASIFISAPIFAAAALAQSESSSSVDAFPQTSYLQQTDSRGVVTGMPAVATSIPSQPAAASSIANLPPAVTTQPLPASIPAVGTGLHTIIIGGPSNTTQTLVVSANNSTTIIVPTASSASSGASGAQTTGGASGSGPSGSATGSATGAQSTGAAPTMAALAGSFVGLGAFVAAFL</sequence>
<feature type="compositionally biased region" description="Low complexity" evidence="1">
    <location>
        <begin position="139"/>
        <end position="151"/>
    </location>
</feature>
<dbReference type="EMBL" id="ML977347">
    <property type="protein sequence ID" value="KAF2108497.1"/>
    <property type="molecule type" value="Genomic_DNA"/>
</dbReference>
<keyword evidence="4" id="KW-1185">Reference proteome</keyword>
<evidence type="ECO:0000256" key="2">
    <source>
        <dbReference type="SAM" id="SignalP"/>
    </source>
</evidence>
<organism evidence="3 4">
    <name type="scientific">Lophiotrema nucula</name>
    <dbReference type="NCBI Taxonomy" id="690887"/>
    <lineage>
        <taxon>Eukaryota</taxon>
        <taxon>Fungi</taxon>
        <taxon>Dikarya</taxon>
        <taxon>Ascomycota</taxon>
        <taxon>Pezizomycotina</taxon>
        <taxon>Dothideomycetes</taxon>
        <taxon>Pleosporomycetidae</taxon>
        <taxon>Pleosporales</taxon>
        <taxon>Lophiotremataceae</taxon>
        <taxon>Lophiotrema</taxon>
    </lineage>
</organism>
<dbReference type="Proteomes" id="UP000799770">
    <property type="component" value="Unassembled WGS sequence"/>
</dbReference>
<feature type="region of interest" description="Disordered" evidence="1">
    <location>
        <begin position="118"/>
        <end position="151"/>
    </location>
</feature>
<feature type="chain" id="PRO_5025494861" evidence="2">
    <location>
        <begin position="19"/>
        <end position="176"/>
    </location>
</feature>